<proteinExistence type="predicted"/>
<dbReference type="InterPro" id="IPR050740">
    <property type="entry name" value="Aldehyde_DH_Superfamily"/>
</dbReference>
<evidence type="ECO:0000256" key="1">
    <source>
        <dbReference type="ARBA" id="ARBA00023002"/>
    </source>
</evidence>
<dbReference type="InterPro" id="IPR015590">
    <property type="entry name" value="Aldehyde_DH_dom"/>
</dbReference>
<gene>
    <name evidence="3" type="ORF">DQQ10_21685</name>
</gene>
<evidence type="ECO:0000313" key="4">
    <source>
        <dbReference type="Proteomes" id="UP000251889"/>
    </source>
</evidence>
<dbReference type="PANTHER" id="PTHR43353:SF3">
    <property type="entry name" value="ALDEHYDE DEHYDROGENASE-RELATED"/>
    <property type="match status" value="1"/>
</dbReference>
<dbReference type="InterPro" id="IPR016162">
    <property type="entry name" value="Ald_DH_N"/>
</dbReference>
<dbReference type="InterPro" id="IPR016163">
    <property type="entry name" value="Ald_DH_C"/>
</dbReference>
<accession>A0A364XXG8</accession>
<dbReference type="AlphaFoldDB" id="A0A364XXG8"/>
<dbReference type="InterPro" id="IPR044151">
    <property type="entry name" value="ALDH_KGSADH"/>
</dbReference>
<dbReference type="PANTHER" id="PTHR43353">
    <property type="entry name" value="SUCCINATE-SEMIALDEHYDE DEHYDROGENASE, MITOCHONDRIAL"/>
    <property type="match status" value="1"/>
</dbReference>
<evidence type="ECO:0000313" key="3">
    <source>
        <dbReference type="EMBL" id="RAV98914.1"/>
    </source>
</evidence>
<dbReference type="Gene3D" id="3.40.309.10">
    <property type="entry name" value="Aldehyde Dehydrogenase, Chain A, domain 2"/>
    <property type="match status" value="1"/>
</dbReference>
<comment type="caution">
    <text evidence="3">The sequence shown here is derived from an EMBL/GenBank/DDBJ whole genome shotgun (WGS) entry which is preliminary data.</text>
</comment>
<dbReference type="RefSeq" id="WP_112749023.1">
    <property type="nucleotide sequence ID" value="NZ_QMFY01000014.1"/>
</dbReference>
<keyword evidence="4" id="KW-1185">Reference proteome</keyword>
<keyword evidence="1" id="KW-0560">Oxidoreductase</keyword>
<dbReference type="EMBL" id="QMFY01000014">
    <property type="protein sequence ID" value="RAV98914.1"/>
    <property type="molecule type" value="Genomic_DNA"/>
</dbReference>
<sequence length="530" mass="57128">MIQIEGKQLIGFTDHAEGAKTLRSTNASTGDKLQYTFSKATRDEVALACEKAGTAFQTYRKKTGIEKAYFLETIAMEIEELGEQLIDICSQETALPKTRIESERNRTKNQLLMFASMLREGSWLDARIETADPLRKPLPKPDMRYLHVGLGPVVVFGASNFPLAFSVAGGDTASALAAGCPVVFKAHSAHPATSELVAKAILSAAKQTQMPDGVFSLLHGDGNVVGMQLVKHSQIKAVGLTGSFAAGKALFDAAAQREHPIPVYAEMGSTNPVFVLPGALRKNPEELAKGFAASVTLGVGQFCTNPGMMLYRKDTSSEIFLQNLKAAFENTSGGAMLTDGIFNAYTTGIARHQAIDQIDVLAQGKRTGENNSAHPMLFKTTSHVLSDHPDLAEEIFGPTSILVEMQTKDEMLSAARNLSGHLTATIHGTEEDLLAHEDLLDILTQKVGRIIINGFPTGVEVCSAMVHGGPFPATTDGRSTSVGTASIFRFTRAVSFQNMPQQMLPAELKDENPLAIWRLINGVRTKEAIK</sequence>
<dbReference type="CDD" id="cd07129">
    <property type="entry name" value="ALDH_KGSADH"/>
    <property type="match status" value="1"/>
</dbReference>
<feature type="domain" description="Aldehyde dehydrogenase" evidence="2">
    <location>
        <begin position="18"/>
        <end position="460"/>
    </location>
</feature>
<dbReference type="SUPFAM" id="SSF53720">
    <property type="entry name" value="ALDH-like"/>
    <property type="match status" value="1"/>
</dbReference>
<reference evidence="3 4" key="1">
    <citation type="submission" date="2018-06" db="EMBL/GenBank/DDBJ databases">
        <title>Chryseolinea flavus sp. nov., a member of the phylum Bacteroidetes isolated from soil.</title>
        <authorList>
            <person name="Li Y."/>
            <person name="Wang J."/>
        </authorList>
    </citation>
    <scope>NUCLEOTIDE SEQUENCE [LARGE SCALE GENOMIC DNA]</scope>
    <source>
        <strain evidence="3 4">SDU1-6</strain>
    </source>
</reference>
<dbReference type="InterPro" id="IPR016161">
    <property type="entry name" value="Ald_DH/histidinol_DH"/>
</dbReference>
<dbReference type="Gene3D" id="3.40.605.10">
    <property type="entry name" value="Aldehyde Dehydrogenase, Chain A, domain 1"/>
    <property type="match status" value="1"/>
</dbReference>
<dbReference type="GO" id="GO:0016620">
    <property type="term" value="F:oxidoreductase activity, acting on the aldehyde or oxo group of donors, NAD or NADP as acceptor"/>
    <property type="evidence" value="ECO:0007669"/>
    <property type="project" value="InterPro"/>
</dbReference>
<evidence type="ECO:0000259" key="2">
    <source>
        <dbReference type="Pfam" id="PF00171"/>
    </source>
</evidence>
<name>A0A364XXG8_9BACT</name>
<dbReference type="OrthoDB" id="9770537at2"/>
<dbReference type="Proteomes" id="UP000251889">
    <property type="component" value="Unassembled WGS sequence"/>
</dbReference>
<organism evidence="3 4">
    <name type="scientific">Pseudochryseolinea flava</name>
    <dbReference type="NCBI Taxonomy" id="2059302"/>
    <lineage>
        <taxon>Bacteria</taxon>
        <taxon>Pseudomonadati</taxon>
        <taxon>Bacteroidota</taxon>
        <taxon>Cytophagia</taxon>
        <taxon>Cytophagales</taxon>
        <taxon>Fulvivirgaceae</taxon>
        <taxon>Pseudochryseolinea</taxon>
    </lineage>
</organism>
<protein>
    <submittedName>
        <fullName evidence="3">Aldehyde dehydrogenase (NADP(+))</fullName>
    </submittedName>
</protein>
<dbReference type="Pfam" id="PF00171">
    <property type="entry name" value="Aldedh"/>
    <property type="match status" value="1"/>
</dbReference>